<evidence type="ECO:0000256" key="1">
    <source>
        <dbReference type="SAM" id="MobiDB-lite"/>
    </source>
</evidence>
<evidence type="ECO:0000313" key="2">
    <source>
        <dbReference type="EMBL" id="EIE25190.1"/>
    </source>
</evidence>
<dbReference type="EMBL" id="AGSI01000004">
    <property type="protein sequence ID" value="EIE25190.1"/>
    <property type="molecule type" value="Genomic_DNA"/>
</dbReference>
<reference evidence="2 3" key="1">
    <citation type="journal article" date="2012" name="Genome Biol.">
        <title>The genome of the polar eukaryotic microalga coccomyxa subellipsoidea reveals traits of cold adaptation.</title>
        <authorList>
            <person name="Blanc G."/>
            <person name="Agarkova I."/>
            <person name="Grimwood J."/>
            <person name="Kuo A."/>
            <person name="Brueggeman A."/>
            <person name="Dunigan D."/>
            <person name="Gurnon J."/>
            <person name="Ladunga I."/>
            <person name="Lindquist E."/>
            <person name="Lucas S."/>
            <person name="Pangilinan J."/>
            <person name="Proschold T."/>
            <person name="Salamov A."/>
            <person name="Schmutz J."/>
            <person name="Weeks D."/>
            <person name="Yamada T."/>
            <person name="Claverie J.M."/>
            <person name="Grigoriev I."/>
            <person name="Van Etten J."/>
            <person name="Lomsadze A."/>
            <person name="Borodovsky M."/>
        </authorList>
    </citation>
    <scope>NUCLEOTIDE SEQUENCE [LARGE SCALE GENOMIC DNA]</scope>
    <source>
        <strain evidence="2 3">C-169</strain>
    </source>
</reference>
<gene>
    <name evidence="2" type="ORF">COCSUDRAFT_65145</name>
</gene>
<sequence length="167" mass="18489">MANDGDFDAGRSFSDRRRAAMQNQLQRCSFEGPPSADHDDGYTTSNYYKSLEQKGEKTLLRGDSGGALNELVEQEEREPTVKRPPSMDYKPRRSESEDPGRGPFTTVKTIKKPDGTVITETTKVIKDVDGYKSTTYYETVGKNETGFGITGMNTSSSVGDIHAMNEQ</sequence>
<feature type="compositionally biased region" description="Basic and acidic residues" evidence="1">
    <location>
        <begin position="89"/>
        <end position="100"/>
    </location>
</feature>
<dbReference type="KEGG" id="csl:COCSUDRAFT_65145"/>
<proteinExistence type="predicted"/>
<dbReference type="Proteomes" id="UP000007264">
    <property type="component" value="Unassembled WGS sequence"/>
</dbReference>
<keyword evidence="3" id="KW-1185">Reference proteome</keyword>
<dbReference type="GeneID" id="17043192"/>
<organism evidence="2 3">
    <name type="scientific">Coccomyxa subellipsoidea (strain C-169)</name>
    <name type="common">Green microalga</name>
    <dbReference type="NCBI Taxonomy" id="574566"/>
    <lineage>
        <taxon>Eukaryota</taxon>
        <taxon>Viridiplantae</taxon>
        <taxon>Chlorophyta</taxon>
        <taxon>core chlorophytes</taxon>
        <taxon>Trebouxiophyceae</taxon>
        <taxon>Trebouxiophyceae incertae sedis</taxon>
        <taxon>Coccomyxaceae</taxon>
        <taxon>Coccomyxa</taxon>
        <taxon>Coccomyxa subellipsoidea</taxon>
    </lineage>
</organism>
<accession>I0Z3H1</accession>
<feature type="compositionally biased region" description="Basic and acidic residues" evidence="1">
    <location>
        <begin position="51"/>
        <end position="60"/>
    </location>
</feature>
<name>I0Z3H1_COCSC</name>
<feature type="region of interest" description="Disordered" evidence="1">
    <location>
        <begin position="143"/>
        <end position="167"/>
    </location>
</feature>
<dbReference type="RefSeq" id="XP_005649734.1">
    <property type="nucleotide sequence ID" value="XM_005649677.1"/>
</dbReference>
<dbReference type="AlphaFoldDB" id="I0Z3H1"/>
<feature type="region of interest" description="Disordered" evidence="1">
    <location>
        <begin position="1"/>
        <end position="109"/>
    </location>
</feature>
<dbReference type="OrthoDB" id="10304661at2759"/>
<comment type="caution">
    <text evidence="2">The sequence shown here is derived from an EMBL/GenBank/DDBJ whole genome shotgun (WGS) entry which is preliminary data.</text>
</comment>
<evidence type="ECO:0000313" key="3">
    <source>
        <dbReference type="Proteomes" id="UP000007264"/>
    </source>
</evidence>
<protein>
    <submittedName>
        <fullName evidence="2">Uncharacterized protein</fullName>
    </submittedName>
</protein>